<feature type="region of interest" description="Disordered" evidence="8">
    <location>
        <begin position="664"/>
        <end position="683"/>
    </location>
</feature>
<evidence type="ECO:0000256" key="4">
    <source>
        <dbReference type="ARBA" id="ARBA00024226"/>
    </source>
</evidence>
<feature type="active site" evidence="6">
    <location>
        <position position="259"/>
    </location>
</feature>
<dbReference type="InterPro" id="IPR016163">
    <property type="entry name" value="Ald_DH_C"/>
</dbReference>
<dbReference type="InterPro" id="IPR016161">
    <property type="entry name" value="Ald_DH/histidinol_DH"/>
</dbReference>
<comment type="caution">
    <text evidence="10">The sequence shown here is derived from an EMBL/GenBank/DDBJ whole genome shotgun (WGS) entry which is preliminary data.</text>
</comment>
<proteinExistence type="inferred from homology"/>
<evidence type="ECO:0000313" key="11">
    <source>
        <dbReference type="Proteomes" id="UP001595075"/>
    </source>
</evidence>
<comment type="similarity">
    <text evidence="2 7">Belongs to the aldehyde dehydrogenase family.</text>
</comment>
<evidence type="ECO:0000256" key="2">
    <source>
        <dbReference type="ARBA" id="ARBA00009986"/>
    </source>
</evidence>
<keyword evidence="11" id="KW-1185">Reference proteome</keyword>
<comment type="catalytic activity">
    <reaction evidence="5">
        <text>an aldehyde + NAD(+) + H2O = a carboxylate + NADH + 2 H(+)</text>
        <dbReference type="Rhea" id="RHEA:16185"/>
        <dbReference type="ChEBI" id="CHEBI:15377"/>
        <dbReference type="ChEBI" id="CHEBI:15378"/>
        <dbReference type="ChEBI" id="CHEBI:17478"/>
        <dbReference type="ChEBI" id="CHEBI:29067"/>
        <dbReference type="ChEBI" id="CHEBI:57540"/>
        <dbReference type="ChEBI" id="CHEBI:57945"/>
        <dbReference type="EC" id="1.2.1.3"/>
    </reaction>
</comment>
<dbReference type="Pfam" id="PF00171">
    <property type="entry name" value="Aldedh"/>
    <property type="match status" value="1"/>
</dbReference>
<dbReference type="Pfam" id="PF01070">
    <property type="entry name" value="FMN_dh"/>
    <property type="match status" value="1"/>
</dbReference>
<feature type="compositionally biased region" description="Polar residues" evidence="8">
    <location>
        <begin position="668"/>
        <end position="680"/>
    </location>
</feature>
<protein>
    <recommendedName>
        <fullName evidence="4">aldehyde dehydrogenase (NAD(+))</fullName>
        <ecNumber evidence="4">1.2.1.3</ecNumber>
    </recommendedName>
</protein>
<organism evidence="10 11">
    <name type="scientific">Oculimacula yallundae</name>
    <dbReference type="NCBI Taxonomy" id="86028"/>
    <lineage>
        <taxon>Eukaryota</taxon>
        <taxon>Fungi</taxon>
        <taxon>Dikarya</taxon>
        <taxon>Ascomycota</taxon>
        <taxon>Pezizomycotina</taxon>
        <taxon>Leotiomycetes</taxon>
        <taxon>Helotiales</taxon>
        <taxon>Ploettnerulaceae</taxon>
        <taxon>Oculimacula</taxon>
    </lineage>
</organism>
<dbReference type="InterPro" id="IPR037396">
    <property type="entry name" value="FMN_HAD"/>
</dbReference>
<dbReference type="SUPFAM" id="SSF53720">
    <property type="entry name" value="ALDH-like"/>
    <property type="match status" value="1"/>
</dbReference>
<evidence type="ECO:0000256" key="7">
    <source>
        <dbReference type="RuleBase" id="RU003345"/>
    </source>
</evidence>
<dbReference type="InterPro" id="IPR013785">
    <property type="entry name" value="Aldolase_TIM"/>
</dbReference>
<dbReference type="InterPro" id="IPR029510">
    <property type="entry name" value="Ald_DH_CS_GLU"/>
</dbReference>
<evidence type="ECO:0000256" key="1">
    <source>
        <dbReference type="ARBA" id="ARBA00001917"/>
    </source>
</evidence>
<accession>A0ABR4CFR8</accession>
<dbReference type="EC" id="1.2.1.3" evidence="4"/>
<dbReference type="InterPro" id="IPR000262">
    <property type="entry name" value="FMN-dep_DH"/>
</dbReference>
<evidence type="ECO:0000256" key="5">
    <source>
        <dbReference type="ARBA" id="ARBA00049194"/>
    </source>
</evidence>
<dbReference type="Gene3D" id="3.40.309.10">
    <property type="entry name" value="Aldehyde Dehydrogenase, Chain A, domain 2"/>
    <property type="match status" value="1"/>
</dbReference>
<dbReference type="InterPro" id="IPR016160">
    <property type="entry name" value="Ald_DH_CS_CYS"/>
</dbReference>
<comment type="cofactor">
    <cofactor evidence="1">
        <name>FMN</name>
        <dbReference type="ChEBI" id="CHEBI:58210"/>
    </cofactor>
</comment>
<evidence type="ECO:0000256" key="3">
    <source>
        <dbReference type="ARBA" id="ARBA00023002"/>
    </source>
</evidence>
<dbReference type="SUPFAM" id="SSF51395">
    <property type="entry name" value="FMN-linked oxidoreductases"/>
    <property type="match status" value="1"/>
</dbReference>
<dbReference type="InterPro" id="IPR044086">
    <property type="entry name" value="LUC3-like"/>
</dbReference>
<evidence type="ECO:0000256" key="6">
    <source>
        <dbReference type="PROSITE-ProRule" id="PRU10007"/>
    </source>
</evidence>
<dbReference type="PROSITE" id="PS51349">
    <property type="entry name" value="FMN_HYDROXY_ACID_DH_2"/>
    <property type="match status" value="1"/>
</dbReference>
<reference evidence="10 11" key="1">
    <citation type="journal article" date="2024" name="Commun. Biol.">
        <title>Comparative genomic analysis of thermophilic fungi reveals convergent evolutionary adaptations and gene losses.</title>
        <authorList>
            <person name="Steindorff A.S."/>
            <person name="Aguilar-Pontes M.V."/>
            <person name="Robinson A.J."/>
            <person name="Andreopoulos B."/>
            <person name="LaButti K."/>
            <person name="Kuo A."/>
            <person name="Mondo S."/>
            <person name="Riley R."/>
            <person name="Otillar R."/>
            <person name="Haridas S."/>
            <person name="Lipzen A."/>
            <person name="Grimwood J."/>
            <person name="Schmutz J."/>
            <person name="Clum A."/>
            <person name="Reid I.D."/>
            <person name="Moisan M.C."/>
            <person name="Butler G."/>
            <person name="Nguyen T.T.M."/>
            <person name="Dewar K."/>
            <person name="Conant G."/>
            <person name="Drula E."/>
            <person name="Henrissat B."/>
            <person name="Hansel C."/>
            <person name="Singer S."/>
            <person name="Hutchinson M.I."/>
            <person name="de Vries R.P."/>
            <person name="Natvig D.O."/>
            <person name="Powell A.J."/>
            <person name="Tsang A."/>
            <person name="Grigoriev I.V."/>
        </authorList>
    </citation>
    <scope>NUCLEOTIDE SEQUENCE [LARGE SCALE GENOMIC DNA]</scope>
    <source>
        <strain evidence="10 11">CBS 494.80</strain>
    </source>
</reference>
<dbReference type="Gene3D" id="3.40.605.10">
    <property type="entry name" value="Aldehyde Dehydrogenase, Chain A, domain 1"/>
    <property type="match status" value="1"/>
</dbReference>
<keyword evidence="3 7" id="KW-0560">Oxidoreductase</keyword>
<feature type="domain" description="FMN hydroxy acid dehydrogenase" evidence="9">
    <location>
        <begin position="494"/>
        <end position="868"/>
    </location>
</feature>
<dbReference type="PANTHER" id="PTHR11699">
    <property type="entry name" value="ALDEHYDE DEHYDROGENASE-RELATED"/>
    <property type="match status" value="1"/>
</dbReference>
<evidence type="ECO:0000259" key="9">
    <source>
        <dbReference type="PROSITE" id="PS51349"/>
    </source>
</evidence>
<sequence>MAPSADTPVASNSSKMDFTTFSNVIDGKLKSTSTTTHAINPATKQPNWEVPLSTSAEVDDAVAAARLAFKSWSKTTVAERKAALKNWAAEITKYTADFANLLVIEQGKPYQQGAMFEIDVTLKKITWTAILDLPEEVVEDGEGRQTIIRYTPLGVAVGIVAWNFPLFLAISKISPAVLTGNTVIIKPSPFTPYTAIKAVELAQKFFPPGVIQVLTGDETLGPMLTNHPGVNKITFTGSTATGKKIMESASKTLKRVTLELGGNDPAIICKSVDIATVAPTIATLAFVNSGQVCLALKRIYIHSSIYSAFKDAMVAHTKTFKVGEGFEEGVFLGPVQNKMQYDIVQGLFDDVEKHGMNVAVGGKTPDSKGYFINPTIIDNPDESSRIVVEEPFGPILPIMQWTDEEEVIDRANNTKMGLGASVWSKDLDEAARIAKQLEAGSVWVNSHLEMGPANTFAGHKESGMGAENGVEGLKAFCNIQMLNSTKMSSSPAKPPLSTLLSLHDIEVAAKQTFSEKTWAFYSGAANDNITRDNNRSIWDQIMFRPRLLRNVATVSTRARILGDEFEVPVFSSPAALAGLSHPEGEKEMLLMLKARCHQTHLSQFSEIASAAPKDYPLFFQLYISKDRSKTEEMIRQITAAGAKAIFLTIDLPVVGKREADERIKNESNLKSGMSGTSSGSDAKGSGLARSVGSYIDPSFCWDDIPWLVSLTDIPIILKGVQTGADARKAMEAGCKGIFVSNHGGRALDGASPTVLTLLELHVQCPEVFEHMEIFVDGGLRRGGDILKALCLGATAVGLGRPFMYAVGYGKEGVEHAVNSEPPSFCDFVDAARLLTLVVLKDELETAMQQCGLTNLDQASPEFLNTAAIDHLVRKENEHPYVRKVSRPKL</sequence>
<dbReference type="EMBL" id="JAZHXI010000008">
    <property type="protein sequence ID" value="KAL2068532.1"/>
    <property type="molecule type" value="Genomic_DNA"/>
</dbReference>
<dbReference type="PROSITE" id="PS00070">
    <property type="entry name" value="ALDEHYDE_DEHYDR_CYS"/>
    <property type="match status" value="1"/>
</dbReference>
<dbReference type="InterPro" id="IPR015590">
    <property type="entry name" value="Aldehyde_DH_dom"/>
</dbReference>
<name>A0ABR4CFR8_9HELO</name>
<dbReference type="PROSITE" id="PS00687">
    <property type="entry name" value="ALDEHYDE_DEHYDR_GLU"/>
    <property type="match status" value="1"/>
</dbReference>
<evidence type="ECO:0000313" key="10">
    <source>
        <dbReference type="EMBL" id="KAL2068532.1"/>
    </source>
</evidence>
<dbReference type="Proteomes" id="UP001595075">
    <property type="component" value="Unassembled WGS sequence"/>
</dbReference>
<dbReference type="CDD" id="cd07106">
    <property type="entry name" value="ALDH_AldA-AAD23400"/>
    <property type="match status" value="1"/>
</dbReference>
<evidence type="ECO:0000256" key="8">
    <source>
        <dbReference type="SAM" id="MobiDB-lite"/>
    </source>
</evidence>
<dbReference type="InterPro" id="IPR016162">
    <property type="entry name" value="Ald_DH_N"/>
</dbReference>
<dbReference type="Gene3D" id="3.20.20.70">
    <property type="entry name" value="Aldolase class I"/>
    <property type="match status" value="1"/>
</dbReference>
<gene>
    <name evidence="10" type="ORF">VTL71DRAFT_14869</name>
</gene>